<dbReference type="EMBL" id="FXUV02000021">
    <property type="protein sequence ID" value="SNB67353.1"/>
    <property type="molecule type" value="Genomic_DNA"/>
</dbReference>
<dbReference type="PROSITE" id="PS51257">
    <property type="entry name" value="PROKAR_LIPOPROTEIN"/>
    <property type="match status" value="1"/>
</dbReference>
<protein>
    <recommendedName>
        <fullName evidence="5">Lipoprotein</fullName>
    </recommendedName>
</protein>
<reference evidence="3 4" key="2">
    <citation type="submission" date="2017-06" db="EMBL/GenBank/DDBJ databases">
        <authorList>
            <person name="Kim H.J."/>
            <person name="Triplett B.A."/>
        </authorList>
    </citation>
    <scope>NUCLEOTIDE SEQUENCE [LARGE SCALE GENOMIC DNA]</scope>
    <source>
        <strain evidence="3">Kingella_eburonensis</strain>
    </source>
</reference>
<keyword evidence="4" id="KW-1185">Reference proteome</keyword>
<accession>A0A238HFE3</accession>
<dbReference type="RefSeq" id="WP_052368805.1">
    <property type="nucleotide sequence ID" value="NZ_CCNJ01000058.1"/>
</dbReference>
<evidence type="ECO:0000256" key="1">
    <source>
        <dbReference type="SAM" id="SignalP"/>
    </source>
</evidence>
<evidence type="ECO:0000313" key="4">
    <source>
        <dbReference type="Proteomes" id="UP000215450"/>
    </source>
</evidence>
<reference evidence="2" key="1">
    <citation type="submission" date="2017-05" db="EMBL/GenBank/DDBJ databases">
        <authorList>
            <person name="Song R."/>
            <person name="Chenine A.L."/>
            <person name="Ruprecht R.M."/>
        </authorList>
    </citation>
    <scope>NUCLEOTIDE SEQUENCE</scope>
    <source>
        <strain evidence="2">Kingella_eburonensis</strain>
    </source>
</reference>
<sequence length="74" mass="8042">MKKIILLSLTALALAACADTRSSVTSDATTWDKLDYSVKKDTQEIEARQEPIDRPAIVPVKTEPASAPAPIYVQ</sequence>
<evidence type="ECO:0000313" key="2">
    <source>
        <dbReference type="EMBL" id="SMQ12279.1"/>
    </source>
</evidence>
<dbReference type="Proteomes" id="UP000215450">
    <property type="component" value="Unassembled WGS sequence"/>
</dbReference>
<dbReference type="AlphaFoldDB" id="A0A238HFE3"/>
<organism evidence="2">
    <name type="scientific">Kingella negevensis</name>
    <dbReference type="NCBI Taxonomy" id="1522312"/>
    <lineage>
        <taxon>Bacteria</taxon>
        <taxon>Pseudomonadati</taxon>
        <taxon>Pseudomonadota</taxon>
        <taxon>Betaproteobacteria</taxon>
        <taxon>Neisseriales</taxon>
        <taxon>Neisseriaceae</taxon>
        <taxon>Kingella</taxon>
    </lineage>
</organism>
<feature type="signal peptide" evidence="1">
    <location>
        <begin position="1"/>
        <end position="18"/>
    </location>
</feature>
<dbReference type="STRING" id="1522312.GCA_900177895_00959"/>
<proteinExistence type="predicted"/>
<evidence type="ECO:0008006" key="5">
    <source>
        <dbReference type="Google" id="ProtNLM"/>
    </source>
</evidence>
<gene>
    <name evidence="2" type="ORF">KEBURONENSIS_00161</name>
</gene>
<evidence type="ECO:0000313" key="3">
    <source>
        <dbReference type="EMBL" id="SNB67353.1"/>
    </source>
</evidence>
<keyword evidence="1" id="KW-0732">Signal</keyword>
<name>A0A238HFE3_9NEIS</name>
<dbReference type="EMBL" id="FXUV01000019">
    <property type="protein sequence ID" value="SMQ12279.1"/>
    <property type="molecule type" value="Genomic_DNA"/>
</dbReference>
<feature type="chain" id="PRO_5015075146" description="Lipoprotein" evidence="1">
    <location>
        <begin position="19"/>
        <end position="74"/>
    </location>
</feature>
<dbReference type="GeneID" id="83625008"/>